<evidence type="ECO:0000256" key="7">
    <source>
        <dbReference type="ARBA" id="ARBA00034754"/>
    </source>
</evidence>
<comment type="similarity">
    <text evidence="7">Belongs to the DNA polymerase HolA subunit family.</text>
</comment>
<dbReference type="RefSeq" id="WP_087195624.1">
    <property type="nucleotide sequence ID" value="NZ_DBEYRC010000147.1"/>
</dbReference>
<evidence type="ECO:0000256" key="1">
    <source>
        <dbReference type="ARBA" id="ARBA00012417"/>
    </source>
</evidence>
<dbReference type="AlphaFoldDB" id="A0A2K2U7K2"/>
<keyword evidence="12" id="KW-1185">Reference proteome</keyword>
<dbReference type="NCBIfam" id="TIGR01128">
    <property type="entry name" value="holA"/>
    <property type="match status" value="1"/>
</dbReference>
<dbReference type="SUPFAM" id="SSF48019">
    <property type="entry name" value="post-AAA+ oligomerization domain-like"/>
    <property type="match status" value="1"/>
</dbReference>
<dbReference type="InterPro" id="IPR048466">
    <property type="entry name" value="DNA_pol3_delta-like_C"/>
</dbReference>
<dbReference type="Pfam" id="PF06144">
    <property type="entry name" value="DNA_pol3_delta"/>
    <property type="match status" value="1"/>
</dbReference>
<dbReference type="Pfam" id="PF21694">
    <property type="entry name" value="DNA_pol3_delta_C"/>
    <property type="match status" value="1"/>
</dbReference>
<evidence type="ECO:0000256" key="4">
    <source>
        <dbReference type="ARBA" id="ARBA00022695"/>
    </source>
</evidence>
<dbReference type="InterPro" id="IPR008921">
    <property type="entry name" value="DNA_pol3_clamp-load_cplx_C"/>
</dbReference>
<dbReference type="Gene3D" id="1.10.8.60">
    <property type="match status" value="1"/>
</dbReference>
<evidence type="ECO:0000313" key="12">
    <source>
        <dbReference type="Proteomes" id="UP000236488"/>
    </source>
</evidence>
<comment type="caution">
    <text evidence="11">The sequence shown here is derived from an EMBL/GenBank/DDBJ whole genome shotgun (WGS) entry which is preliminary data.</text>
</comment>
<accession>A0A2K2U7K2</accession>
<keyword evidence="3" id="KW-0808">Transferase</keyword>
<dbReference type="GO" id="GO:0003677">
    <property type="term" value="F:DNA binding"/>
    <property type="evidence" value="ECO:0007669"/>
    <property type="project" value="InterPro"/>
</dbReference>
<evidence type="ECO:0000256" key="6">
    <source>
        <dbReference type="ARBA" id="ARBA00022932"/>
    </source>
</evidence>
<dbReference type="Gene3D" id="3.40.50.300">
    <property type="entry name" value="P-loop containing nucleotide triphosphate hydrolases"/>
    <property type="match status" value="1"/>
</dbReference>
<name>A0A2K2U7K2_9ACTN</name>
<feature type="domain" description="DNA polymerase III delta N-terminal" evidence="9">
    <location>
        <begin position="15"/>
        <end position="124"/>
    </location>
</feature>
<proteinExistence type="inferred from homology"/>
<dbReference type="InterPro" id="IPR027417">
    <property type="entry name" value="P-loop_NTPase"/>
</dbReference>
<evidence type="ECO:0000259" key="9">
    <source>
        <dbReference type="Pfam" id="PF06144"/>
    </source>
</evidence>
<dbReference type="GO" id="GO:0009360">
    <property type="term" value="C:DNA polymerase III complex"/>
    <property type="evidence" value="ECO:0007669"/>
    <property type="project" value="InterPro"/>
</dbReference>
<gene>
    <name evidence="11" type="primary">holA</name>
    <name evidence="11" type="ORF">C2L80_02060</name>
</gene>
<dbReference type="Proteomes" id="UP000236488">
    <property type="component" value="Unassembled WGS sequence"/>
</dbReference>
<reference evidence="11 12" key="1">
    <citation type="journal article" date="2018" name="Int. J. Syst. Evol. Microbiol.">
        <title>Rubneribacter badeniensis gen. nov., sp. nov. and Enteroscipio rubneri gen. nov., sp. nov., new members of the Eggerthellaceae isolated from human faeces.</title>
        <authorList>
            <person name="Danylec N."/>
            <person name="Gobl A."/>
            <person name="Stoll D.A."/>
            <person name="Hetzer B."/>
            <person name="Kulling S.E."/>
            <person name="Huch M."/>
        </authorList>
    </citation>
    <scope>NUCLEOTIDE SEQUENCE [LARGE SCALE GENOMIC DNA]</scope>
    <source>
        <strain evidence="11 12">ResAG-85</strain>
    </source>
</reference>
<dbReference type="InterPro" id="IPR010372">
    <property type="entry name" value="DNA_pol3_delta_N"/>
</dbReference>
<protein>
    <recommendedName>
        <fullName evidence="2">DNA polymerase III subunit delta</fullName>
        <ecNumber evidence="1">2.7.7.7</ecNumber>
    </recommendedName>
</protein>
<keyword evidence="4" id="KW-0548">Nucleotidyltransferase</keyword>
<comment type="catalytic activity">
    <reaction evidence="8">
        <text>DNA(n) + a 2'-deoxyribonucleoside 5'-triphosphate = DNA(n+1) + diphosphate</text>
        <dbReference type="Rhea" id="RHEA:22508"/>
        <dbReference type="Rhea" id="RHEA-COMP:17339"/>
        <dbReference type="Rhea" id="RHEA-COMP:17340"/>
        <dbReference type="ChEBI" id="CHEBI:33019"/>
        <dbReference type="ChEBI" id="CHEBI:61560"/>
        <dbReference type="ChEBI" id="CHEBI:173112"/>
        <dbReference type="EC" id="2.7.7.7"/>
    </reaction>
</comment>
<evidence type="ECO:0000256" key="8">
    <source>
        <dbReference type="ARBA" id="ARBA00049244"/>
    </source>
</evidence>
<dbReference type="EC" id="2.7.7.7" evidence="1"/>
<dbReference type="SUPFAM" id="SSF52540">
    <property type="entry name" value="P-loop containing nucleoside triphosphate hydrolases"/>
    <property type="match status" value="1"/>
</dbReference>
<evidence type="ECO:0000313" key="11">
    <source>
        <dbReference type="EMBL" id="PNV66222.1"/>
    </source>
</evidence>
<dbReference type="PANTHER" id="PTHR34388">
    <property type="entry name" value="DNA POLYMERASE III SUBUNIT DELTA"/>
    <property type="match status" value="1"/>
</dbReference>
<evidence type="ECO:0000256" key="5">
    <source>
        <dbReference type="ARBA" id="ARBA00022705"/>
    </source>
</evidence>
<dbReference type="InterPro" id="IPR005790">
    <property type="entry name" value="DNA_polIII_delta"/>
</dbReference>
<evidence type="ECO:0000256" key="3">
    <source>
        <dbReference type="ARBA" id="ARBA00022679"/>
    </source>
</evidence>
<evidence type="ECO:0000259" key="10">
    <source>
        <dbReference type="Pfam" id="PF21694"/>
    </source>
</evidence>
<dbReference type="Gene3D" id="1.20.272.10">
    <property type="match status" value="1"/>
</dbReference>
<keyword evidence="6" id="KW-0239">DNA-directed DNA polymerase</keyword>
<dbReference type="GO" id="GO:0003887">
    <property type="term" value="F:DNA-directed DNA polymerase activity"/>
    <property type="evidence" value="ECO:0007669"/>
    <property type="project" value="UniProtKB-KW"/>
</dbReference>
<dbReference type="PANTHER" id="PTHR34388:SF1">
    <property type="entry name" value="DNA POLYMERASE III SUBUNIT DELTA"/>
    <property type="match status" value="1"/>
</dbReference>
<sequence>MAAQKKTDAPLLPAYLVVGEDALKRDAVMKRLRARLSAMGDLSFNDDSFDGETAEGADIVGACDTVPFASPVRLVEVRAADKLKKADAERLVSYLGAPNGSTVLALVAEKLAKNTRLYKAVAAHGKTAVIDCSLPKRYELPKMVRSMAVGHGVTLTEGAARALVELVGEDTVRLDGELRKVALAHRGTDAVGEREIVAMVGRTAEAKPWEFVDAFAARDARRCLSLLGRMESTSVHALMAMCATRLRELVCARSMIDRGNARGIAAALKAPEWRVKNHAAWARGFSAAELRAALVSARDAERAMKSGADADAVFLEWALRVMAKR</sequence>
<organism evidence="11 12">
    <name type="scientific">Rubneribacter badeniensis</name>
    <dbReference type="NCBI Taxonomy" id="2070688"/>
    <lineage>
        <taxon>Bacteria</taxon>
        <taxon>Bacillati</taxon>
        <taxon>Actinomycetota</taxon>
        <taxon>Coriobacteriia</taxon>
        <taxon>Eggerthellales</taxon>
        <taxon>Eggerthellaceae</taxon>
        <taxon>Rubneribacter</taxon>
    </lineage>
</organism>
<evidence type="ECO:0000256" key="2">
    <source>
        <dbReference type="ARBA" id="ARBA00017703"/>
    </source>
</evidence>
<keyword evidence="5" id="KW-0235">DNA replication</keyword>
<dbReference type="GO" id="GO:0006261">
    <property type="term" value="P:DNA-templated DNA replication"/>
    <property type="evidence" value="ECO:0007669"/>
    <property type="project" value="TreeGrafter"/>
</dbReference>
<feature type="domain" description="DNA polymerase III delta subunit-like C-terminal" evidence="10">
    <location>
        <begin position="209"/>
        <end position="318"/>
    </location>
</feature>
<dbReference type="EMBL" id="PPEL01000005">
    <property type="protein sequence ID" value="PNV66222.1"/>
    <property type="molecule type" value="Genomic_DNA"/>
</dbReference>